<name>A0A250KI49_9BACT</name>
<dbReference type="EMBL" id="AP018049">
    <property type="protein sequence ID" value="BBA28725.1"/>
    <property type="molecule type" value="Genomic_DNA"/>
</dbReference>
<dbReference type="Proteomes" id="UP000267517">
    <property type="component" value="Chromosome I"/>
</dbReference>
<reference evidence="1 2" key="1">
    <citation type="submission" date="2017-05" db="EMBL/GenBank/DDBJ databases">
        <title>whole genome sequence of Prevotella melaninogenica GAI 07411.</title>
        <authorList>
            <person name="Kondo Y."/>
            <person name="Hoshino T."/>
        </authorList>
    </citation>
    <scope>NUCLEOTIDE SEQUENCE [LARGE SCALE GENOMIC DNA]</scope>
    <source>
        <strain evidence="1 2">GAI 07411</strain>
    </source>
</reference>
<evidence type="ECO:0000313" key="1">
    <source>
        <dbReference type="EMBL" id="BBA28725.1"/>
    </source>
</evidence>
<accession>A0A250KI49</accession>
<dbReference type="AlphaFoldDB" id="A0A250KI49"/>
<gene>
    <name evidence="1" type="ORF">PMEL1_00629</name>
</gene>
<organism evidence="1 2">
    <name type="scientific">Prevotella melaninogenica</name>
    <dbReference type="NCBI Taxonomy" id="28132"/>
    <lineage>
        <taxon>Bacteria</taxon>
        <taxon>Pseudomonadati</taxon>
        <taxon>Bacteroidota</taxon>
        <taxon>Bacteroidia</taxon>
        <taxon>Bacteroidales</taxon>
        <taxon>Prevotellaceae</taxon>
        <taxon>Prevotella</taxon>
    </lineage>
</organism>
<protein>
    <submittedName>
        <fullName evidence="1">Uncharacterized protein</fullName>
    </submittedName>
</protein>
<proteinExistence type="predicted"/>
<sequence length="37" mass="4308">MNVNHLSVHLIIYNFAVASDRTYQYFMVTGALYTIKL</sequence>
<evidence type="ECO:0000313" key="2">
    <source>
        <dbReference type="Proteomes" id="UP000267517"/>
    </source>
</evidence>